<comment type="caution">
    <text evidence="2">The sequence shown here is derived from an EMBL/GenBank/DDBJ whole genome shotgun (WGS) entry which is preliminary data.</text>
</comment>
<dbReference type="InterPro" id="IPR006528">
    <property type="entry name" value="Phage_head_morphogenesis_dom"/>
</dbReference>
<gene>
    <name evidence="2" type="ORF">V6590_19630</name>
</gene>
<dbReference type="Pfam" id="PF04233">
    <property type="entry name" value="Phage_Mu_F"/>
    <property type="match status" value="1"/>
</dbReference>
<dbReference type="Proteomes" id="UP001431963">
    <property type="component" value="Unassembled WGS sequence"/>
</dbReference>
<accession>A0ABU8C090</accession>
<sequence length="437" mass="49145">MEPIDLQPLPHGEAIAYFRSKGFAAQLQRFHHLDHFREEHARDFVVAKAMRDDVLKVIREEVDRALAEGRPIAEAAADLAPRLKELGWWGKAIDRDPQTGELLEVQLGSMRRLRTILDTNMRTAHAAGHWARIQRTKRAFPYLEYVQIERPSKRHDHARFHGHIWPVDDPVWLRIYPPNGFFCGCTVVQRTEGQLRRAGKAVSPPIDLQEEPWINKRTGEAFDVPKGVHPGFDANPGAAWLDLADAWDSVTPDLTPERRISEGGILQALRLRRVGDGRETLVITNAASNPVAMRSAEFETPARVSLAGLDIPPGASFIHSHVTEGSLSAEDLMTLYRHAGHAITAVTPGGSIWRAVRLPGADIRVASGRFTATALARFRDELRTIPQASELFAHARMLWLEKQGLIAYHFHMSSQVRQFMDAHAWLLQRLIDALPET</sequence>
<reference evidence="2" key="1">
    <citation type="submission" date="2024-02" db="EMBL/GenBank/DDBJ databases">
        <title>Genome sequences of strain Gemmobacter sp. JM10B15.</title>
        <authorList>
            <person name="Zhang M."/>
        </authorList>
    </citation>
    <scope>NUCLEOTIDE SEQUENCE</scope>
    <source>
        <strain evidence="2">JM10B15</strain>
    </source>
</reference>
<evidence type="ECO:0000313" key="3">
    <source>
        <dbReference type="Proteomes" id="UP001431963"/>
    </source>
</evidence>
<evidence type="ECO:0000313" key="2">
    <source>
        <dbReference type="EMBL" id="MEH7830368.1"/>
    </source>
</evidence>
<organism evidence="2 3">
    <name type="scientific">Gemmobacter denitrificans</name>
    <dbReference type="NCBI Taxonomy" id="3123040"/>
    <lineage>
        <taxon>Bacteria</taxon>
        <taxon>Pseudomonadati</taxon>
        <taxon>Pseudomonadota</taxon>
        <taxon>Alphaproteobacteria</taxon>
        <taxon>Rhodobacterales</taxon>
        <taxon>Paracoccaceae</taxon>
        <taxon>Gemmobacter</taxon>
    </lineage>
</organism>
<evidence type="ECO:0000259" key="1">
    <source>
        <dbReference type="Pfam" id="PF04233"/>
    </source>
</evidence>
<name>A0ABU8C090_9RHOB</name>
<dbReference type="EMBL" id="JBALHR010000022">
    <property type="protein sequence ID" value="MEH7830368.1"/>
    <property type="molecule type" value="Genomic_DNA"/>
</dbReference>
<keyword evidence="3" id="KW-1185">Reference proteome</keyword>
<dbReference type="NCBIfam" id="TIGR01641">
    <property type="entry name" value="phageSPP1_gp7"/>
    <property type="match status" value="1"/>
</dbReference>
<protein>
    <submittedName>
        <fullName evidence="2">Phage minor head protein</fullName>
    </submittedName>
</protein>
<feature type="domain" description="Phage head morphogenesis" evidence="1">
    <location>
        <begin position="57"/>
        <end position="187"/>
    </location>
</feature>
<dbReference type="RefSeq" id="WP_335425412.1">
    <property type="nucleotide sequence ID" value="NZ_JBALHR010000022.1"/>
</dbReference>
<proteinExistence type="predicted"/>